<keyword evidence="10 12" id="KW-0472">Membrane</keyword>
<dbReference type="Pfam" id="PF02378">
    <property type="entry name" value="PTS_EIIC"/>
    <property type="match status" value="1"/>
</dbReference>
<feature type="transmembrane region" description="Helical" evidence="12">
    <location>
        <begin position="147"/>
        <end position="168"/>
    </location>
</feature>
<reference evidence="16 17" key="1">
    <citation type="submission" date="2021-03" db="EMBL/GenBank/DDBJ databases">
        <title>Genomic Encyclopedia of Type Strains, Phase IV (KMG-IV): sequencing the most valuable type-strain genomes for metagenomic binning, comparative biology and taxonomic classification.</title>
        <authorList>
            <person name="Goeker M."/>
        </authorList>
    </citation>
    <scope>NUCLEOTIDE SEQUENCE [LARGE SCALE GENOMIC DNA]</scope>
    <source>
        <strain evidence="16 17">DSM 101872</strain>
    </source>
</reference>
<name>A0ABS4MHL3_9LACO</name>
<dbReference type="InterPro" id="IPR036878">
    <property type="entry name" value="Glu_permease_IIB"/>
</dbReference>
<dbReference type="Gene3D" id="2.70.70.10">
    <property type="entry name" value="Glucose Permease (Domain IIA)"/>
    <property type="match status" value="1"/>
</dbReference>
<dbReference type="PROSITE" id="PS51103">
    <property type="entry name" value="PTS_EIIC_TYPE_1"/>
    <property type="match status" value="1"/>
</dbReference>
<protein>
    <submittedName>
        <fullName evidence="16">PTS system beta-glucosides-specific IIC component</fullName>
    </submittedName>
</protein>
<dbReference type="PANTHER" id="PTHR30175:SF1">
    <property type="entry name" value="PTS SYSTEM ARBUTIN-, CELLOBIOSE-, AND SALICIN-SPECIFIC EIIBC COMPONENT-RELATED"/>
    <property type="match status" value="1"/>
</dbReference>
<comment type="caution">
    <text evidence="16">The sequence shown here is derived from an EMBL/GenBank/DDBJ whole genome shotgun (WGS) entry which is preliminary data.</text>
</comment>
<feature type="domain" description="PTS EIIB type-1" evidence="14">
    <location>
        <begin position="5"/>
        <end position="87"/>
    </location>
</feature>
<dbReference type="InterPro" id="IPR050558">
    <property type="entry name" value="PTS_Sugar-Specific_Components"/>
</dbReference>
<dbReference type="SUPFAM" id="SSF55604">
    <property type="entry name" value="Glucose permease domain IIB"/>
    <property type="match status" value="1"/>
</dbReference>
<evidence type="ECO:0000313" key="16">
    <source>
        <dbReference type="EMBL" id="MBP2058817.1"/>
    </source>
</evidence>
<evidence type="ECO:0000256" key="10">
    <source>
        <dbReference type="ARBA" id="ARBA00023136"/>
    </source>
</evidence>
<evidence type="ECO:0000256" key="7">
    <source>
        <dbReference type="ARBA" id="ARBA00022692"/>
    </source>
</evidence>
<evidence type="ECO:0000313" key="17">
    <source>
        <dbReference type="Proteomes" id="UP001519292"/>
    </source>
</evidence>
<feature type="domain" description="PTS EIIC type-1" evidence="15">
    <location>
        <begin position="108"/>
        <end position="461"/>
    </location>
</feature>
<proteinExistence type="predicted"/>
<feature type="transmembrane region" description="Helical" evidence="12">
    <location>
        <begin position="106"/>
        <end position="127"/>
    </location>
</feature>
<keyword evidence="4" id="KW-0762">Sugar transport</keyword>
<feature type="transmembrane region" description="Helical" evidence="12">
    <location>
        <begin position="384"/>
        <end position="403"/>
    </location>
</feature>
<evidence type="ECO:0000256" key="1">
    <source>
        <dbReference type="ARBA" id="ARBA00004651"/>
    </source>
</evidence>
<keyword evidence="6" id="KW-0598">Phosphotransferase system</keyword>
<evidence type="ECO:0000259" key="13">
    <source>
        <dbReference type="PROSITE" id="PS51093"/>
    </source>
</evidence>
<dbReference type="Pfam" id="PF00367">
    <property type="entry name" value="PTS_EIIB"/>
    <property type="match status" value="1"/>
</dbReference>
<dbReference type="CDD" id="cd00212">
    <property type="entry name" value="PTS_IIB_glc"/>
    <property type="match status" value="1"/>
</dbReference>
<dbReference type="PROSITE" id="PS01035">
    <property type="entry name" value="PTS_EIIB_TYPE_1_CYS"/>
    <property type="match status" value="1"/>
</dbReference>
<evidence type="ECO:0000256" key="3">
    <source>
        <dbReference type="ARBA" id="ARBA00022475"/>
    </source>
</evidence>
<accession>A0ABS4MHL3</accession>
<evidence type="ECO:0000256" key="8">
    <source>
        <dbReference type="ARBA" id="ARBA00022777"/>
    </source>
</evidence>
<evidence type="ECO:0000256" key="11">
    <source>
        <dbReference type="PROSITE-ProRule" id="PRU00421"/>
    </source>
</evidence>
<dbReference type="NCBIfam" id="TIGR01995">
    <property type="entry name" value="PTS-II-ABC-beta"/>
    <property type="match status" value="1"/>
</dbReference>
<feature type="transmembrane region" description="Helical" evidence="12">
    <location>
        <begin position="212"/>
        <end position="231"/>
    </location>
</feature>
<dbReference type="PANTHER" id="PTHR30175">
    <property type="entry name" value="PHOSPHOTRANSFERASE SYSTEM TRANSPORT PROTEIN"/>
    <property type="match status" value="1"/>
</dbReference>
<evidence type="ECO:0000259" key="14">
    <source>
        <dbReference type="PROSITE" id="PS51098"/>
    </source>
</evidence>
<dbReference type="Gene3D" id="3.30.1360.60">
    <property type="entry name" value="Glucose permease domain IIB"/>
    <property type="match status" value="1"/>
</dbReference>
<feature type="transmembrane region" description="Helical" evidence="12">
    <location>
        <begin position="326"/>
        <end position="346"/>
    </location>
</feature>
<dbReference type="RefSeq" id="WP_209687534.1">
    <property type="nucleotide sequence ID" value="NZ_JAGGLU010000015.1"/>
</dbReference>
<dbReference type="Proteomes" id="UP001519292">
    <property type="component" value="Unassembled WGS sequence"/>
</dbReference>
<feature type="transmembrane region" description="Helical" evidence="12">
    <location>
        <begin position="358"/>
        <end position="377"/>
    </location>
</feature>
<dbReference type="InterPro" id="IPR003352">
    <property type="entry name" value="PTS_EIIC"/>
</dbReference>
<feature type="transmembrane region" description="Helical" evidence="12">
    <location>
        <begin position="423"/>
        <end position="445"/>
    </location>
</feature>
<keyword evidence="5" id="KW-0808">Transferase</keyword>
<evidence type="ECO:0000256" key="6">
    <source>
        <dbReference type="ARBA" id="ARBA00022683"/>
    </source>
</evidence>
<feature type="transmembrane region" description="Helical" evidence="12">
    <location>
        <begin position="175"/>
        <end position="192"/>
    </location>
</feature>
<keyword evidence="17" id="KW-1185">Reference proteome</keyword>
<evidence type="ECO:0000256" key="4">
    <source>
        <dbReference type="ARBA" id="ARBA00022597"/>
    </source>
</evidence>
<dbReference type="PROSITE" id="PS51098">
    <property type="entry name" value="PTS_EIIB_TYPE_1"/>
    <property type="match status" value="1"/>
</dbReference>
<comment type="subcellular location">
    <subcellularLocation>
        <location evidence="1">Cell membrane</location>
        <topology evidence="1">Multi-pass membrane protein</topology>
    </subcellularLocation>
</comment>
<evidence type="ECO:0000256" key="12">
    <source>
        <dbReference type="SAM" id="Phobius"/>
    </source>
</evidence>
<evidence type="ECO:0000256" key="9">
    <source>
        <dbReference type="ARBA" id="ARBA00022989"/>
    </source>
</evidence>
<evidence type="ECO:0000256" key="2">
    <source>
        <dbReference type="ARBA" id="ARBA00022448"/>
    </source>
</evidence>
<dbReference type="Pfam" id="PF00358">
    <property type="entry name" value="PTS_EIIA_1"/>
    <property type="match status" value="1"/>
</dbReference>
<evidence type="ECO:0000256" key="5">
    <source>
        <dbReference type="ARBA" id="ARBA00022679"/>
    </source>
</evidence>
<keyword evidence="9 12" id="KW-1133">Transmembrane helix</keyword>
<keyword evidence="3" id="KW-1003">Cell membrane</keyword>
<dbReference type="EMBL" id="JAGGLU010000015">
    <property type="protein sequence ID" value="MBP2058817.1"/>
    <property type="molecule type" value="Genomic_DNA"/>
</dbReference>
<dbReference type="InterPro" id="IPR018113">
    <property type="entry name" value="PTrfase_EIIB_Cys"/>
</dbReference>
<keyword evidence="2" id="KW-0813">Transport</keyword>
<dbReference type="InterPro" id="IPR011297">
    <property type="entry name" value="PTS_IIABC_b_glu"/>
</dbReference>
<feature type="active site" description="Phosphocysteine intermediate; for EIIB activity" evidence="11">
    <location>
        <position position="27"/>
    </location>
</feature>
<organism evidence="16 17">
    <name type="scientific">Lactobacillus colini</name>
    <dbReference type="NCBI Taxonomy" id="1819254"/>
    <lineage>
        <taxon>Bacteria</taxon>
        <taxon>Bacillati</taxon>
        <taxon>Bacillota</taxon>
        <taxon>Bacilli</taxon>
        <taxon>Lactobacillales</taxon>
        <taxon>Lactobacillaceae</taxon>
        <taxon>Lactobacillus</taxon>
    </lineage>
</organism>
<dbReference type="PROSITE" id="PS51093">
    <property type="entry name" value="PTS_EIIA_TYPE_1"/>
    <property type="match status" value="1"/>
</dbReference>
<gene>
    <name evidence="16" type="ORF">J2Z60_002008</name>
</gene>
<feature type="domain" description="PTS EIIA type-1" evidence="13">
    <location>
        <begin position="484"/>
        <end position="588"/>
    </location>
</feature>
<dbReference type="InterPro" id="IPR001127">
    <property type="entry name" value="PTS_EIIA_1_perm"/>
</dbReference>
<dbReference type="SUPFAM" id="SSF51261">
    <property type="entry name" value="Duplicated hybrid motif"/>
    <property type="match status" value="1"/>
</dbReference>
<sequence>MTDYHKLAVDIINNIGSQENINDVWHCATRLRFKLKDENKAKTEKIENLDGVVTVVQSAGQYQVVIGNSVAQVYDQIISIIGKQNPQQLSSEEKISKTNKNILNSLFAFVSSVFTPFLGALAASGILKGFLSLAVTLNWLSVNDGAYQVWTAASDAIFYFLPMFIAFTAAKVLKVNRFVGVAIAGALIYPNLISELSSKHGVTFFGLHIQNLTYSTSVIPILLAIWALSYLEPLFNKVFPEAIRNIFTPLLSLLIMVPLTLLVVGPIGNGLSNILADGLMYLYRFSPAIAGLLLGAFHQVIVIFGIHWALITLMINDIAKFGSDPWLPIVCIAVFGQAGAALGVFLKTKNTKMKSLAGTSFITAIFGITEPAIYGVNLKLKKPMYLAVISSGIGGAIAAMGSVKASTFTFPSILAIPTYLGKGFNLEIIGLIVALVLATVLTYLFGISNKDNIQTNNHEQNSKIISNSIDVVKGERIPLSSVNDEVFASGKMGSGYAIIPTSNYITAPFNAQVEAIFPTGHAIGIKKDDGTEVLIHIGINTVELKGKHFKTLVNSGDKVIKGQSLIKFDRTKIHSLGYDTTVMVIFTNVPNE</sequence>
<dbReference type="InterPro" id="IPR011055">
    <property type="entry name" value="Dup_hybrid_motif"/>
</dbReference>
<feature type="transmembrane region" description="Helical" evidence="12">
    <location>
        <begin position="243"/>
        <end position="268"/>
    </location>
</feature>
<feature type="transmembrane region" description="Helical" evidence="12">
    <location>
        <begin position="288"/>
        <end position="314"/>
    </location>
</feature>
<keyword evidence="8" id="KW-0418">Kinase</keyword>
<dbReference type="InterPro" id="IPR001996">
    <property type="entry name" value="PTS_IIB_1"/>
</dbReference>
<dbReference type="InterPro" id="IPR013013">
    <property type="entry name" value="PTS_EIIC_1"/>
</dbReference>
<dbReference type="NCBIfam" id="TIGR00830">
    <property type="entry name" value="PTBA"/>
    <property type="match status" value="1"/>
</dbReference>
<dbReference type="PROSITE" id="PS00371">
    <property type="entry name" value="PTS_EIIA_TYPE_1_HIS"/>
    <property type="match status" value="1"/>
</dbReference>
<evidence type="ECO:0000259" key="15">
    <source>
        <dbReference type="PROSITE" id="PS51103"/>
    </source>
</evidence>
<keyword evidence="7 12" id="KW-0812">Transmembrane</keyword>